<keyword evidence="4" id="KW-0443">Lipid metabolism</keyword>
<reference evidence="8 9" key="1">
    <citation type="submission" date="2015-09" db="EMBL/GenBank/DDBJ databases">
        <title>Genome announcement of multiple Pseudomonas syringae strains.</title>
        <authorList>
            <person name="Thakur S."/>
            <person name="Wang P.W."/>
            <person name="Gong Y."/>
            <person name="Weir B.S."/>
            <person name="Guttman D.S."/>
        </authorList>
    </citation>
    <scope>NUCLEOTIDE SEQUENCE [LARGE SCALE GENOMIC DNA]</scope>
    <source>
        <strain evidence="8 9">ICMP9151</strain>
    </source>
</reference>
<dbReference type="InterPro" id="IPR002123">
    <property type="entry name" value="Plipid/glycerol_acylTrfase"/>
</dbReference>
<protein>
    <submittedName>
        <fullName evidence="8">1-acyl-sn-glycerol-3-phosphate acyltransferase</fullName>
    </submittedName>
</protein>
<dbReference type="GO" id="GO:0003841">
    <property type="term" value="F:1-acylglycerol-3-phosphate O-acyltransferase activity"/>
    <property type="evidence" value="ECO:0007669"/>
    <property type="project" value="TreeGrafter"/>
</dbReference>
<dbReference type="PANTHER" id="PTHR10434:SF64">
    <property type="entry name" value="1-ACYL-SN-GLYCEROL-3-PHOSPHATE ACYLTRANSFERASE-RELATED"/>
    <property type="match status" value="1"/>
</dbReference>
<organism evidence="8 9">
    <name type="scientific">Pseudomonas tremae</name>
    <dbReference type="NCBI Taxonomy" id="200454"/>
    <lineage>
        <taxon>Bacteria</taxon>
        <taxon>Pseudomonadati</taxon>
        <taxon>Pseudomonadota</taxon>
        <taxon>Gammaproteobacteria</taxon>
        <taxon>Pseudomonadales</taxon>
        <taxon>Pseudomonadaceae</taxon>
        <taxon>Pseudomonas</taxon>
    </lineage>
</organism>
<keyword evidence="6" id="KW-1133">Transmembrane helix</keyword>
<keyword evidence="3" id="KW-0808">Transferase</keyword>
<comment type="caution">
    <text evidence="8">The sequence shown here is derived from an EMBL/GenBank/DDBJ whole genome shotgun (WGS) entry which is preliminary data.</text>
</comment>
<feature type="domain" description="Phospholipid/glycerol acyltransferase" evidence="7">
    <location>
        <begin position="85"/>
        <end position="196"/>
    </location>
</feature>
<name>A0AA40P973_9PSED</name>
<keyword evidence="2" id="KW-0444">Lipid biosynthesis</keyword>
<accession>A0AA40P973</accession>
<evidence type="ECO:0000313" key="8">
    <source>
        <dbReference type="EMBL" id="KPZ07644.1"/>
    </source>
</evidence>
<evidence type="ECO:0000256" key="6">
    <source>
        <dbReference type="SAM" id="Phobius"/>
    </source>
</evidence>
<keyword evidence="6" id="KW-0812">Transmembrane</keyword>
<evidence type="ECO:0000313" key="9">
    <source>
        <dbReference type="Proteomes" id="UP000050523"/>
    </source>
</evidence>
<dbReference type="Pfam" id="PF01553">
    <property type="entry name" value="Acyltransferase"/>
    <property type="match status" value="1"/>
</dbReference>
<proteinExistence type="predicted"/>
<dbReference type="PANTHER" id="PTHR10434">
    <property type="entry name" value="1-ACYL-SN-GLYCEROL-3-PHOSPHATE ACYLTRANSFERASE"/>
    <property type="match status" value="1"/>
</dbReference>
<evidence type="ECO:0000256" key="3">
    <source>
        <dbReference type="ARBA" id="ARBA00022679"/>
    </source>
</evidence>
<evidence type="ECO:0000259" key="7">
    <source>
        <dbReference type="SMART" id="SM00563"/>
    </source>
</evidence>
<dbReference type="SMART" id="SM00563">
    <property type="entry name" value="PlsC"/>
    <property type="match status" value="1"/>
</dbReference>
<evidence type="ECO:0000256" key="4">
    <source>
        <dbReference type="ARBA" id="ARBA00023098"/>
    </source>
</evidence>
<dbReference type="GO" id="GO:0006654">
    <property type="term" value="P:phosphatidic acid biosynthetic process"/>
    <property type="evidence" value="ECO:0007669"/>
    <property type="project" value="TreeGrafter"/>
</dbReference>
<keyword evidence="5 8" id="KW-0012">Acyltransferase</keyword>
<evidence type="ECO:0000256" key="1">
    <source>
        <dbReference type="ARBA" id="ARBA00005189"/>
    </source>
</evidence>
<comment type="pathway">
    <text evidence="1">Lipid metabolism.</text>
</comment>
<dbReference type="Proteomes" id="UP000050523">
    <property type="component" value="Unassembled WGS sequence"/>
</dbReference>
<gene>
    <name evidence="8" type="ORF">ALO43_100120</name>
</gene>
<evidence type="ECO:0000256" key="2">
    <source>
        <dbReference type="ARBA" id="ARBA00022516"/>
    </source>
</evidence>
<feature type="transmembrane region" description="Helical" evidence="6">
    <location>
        <begin position="20"/>
        <end position="43"/>
    </location>
</feature>
<keyword evidence="6" id="KW-0472">Membrane</keyword>
<sequence>MPSLRAPFQGGRVMSRVRGYARVARVLMVVALGLTIAGAFAILERIKFGSTMERRQRWSRWFMARLSNALPFRVTVTGELPKQPMLWVSNHVSWTDIALLGMLAPLSFLSKAEVRTWPVAGWLALKAGTLFIRRGSGDSRLIQKQMCSHLQQGNALLIFPEGTTTDGKGLRTFHGRLLSSAIEAGVPIQPVAIGYSRDGKPDPIAPFIGDDDLLSHLRRLFANEQSDVHIHLLTPIQTADQERAALAFKAQQAVQVALFGEPEIGEPAQSGEAVSRPARAA</sequence>
<dbReference type="CDD" id="cd07989">
    <property type="entry name" value="LPLAT_AGPAT-like"/>
    <property type="match status" value="1"/>
</dbReference>
<dbReference type="SUPFAM" id="SSF69593">
    <property type="entry name" value="Glycerol-3-phosphate (1)-acyltransferase"/>
    <property type="match status" value="1"/>
</dbReference>
<evidence type="ECO:0000256" key="5">
    <source>
        <dbReference type="ARBA" id="ARBA00023315"/>
    </source>
</evidence>
<dbReference type="EMBL" id="LJRO01000024">
    <property type="protein sequence ID" value="KPZ07644.1"/>
    <property type="molecule type" value="Genomic_DNA"/>
</dbReference>
<dbReference type="AlphaFoldDB" id="A0AA40P973"/>